<dbReference type="OrthoDB" id="289541at2"/>
<feature type="region of interest" description="Disordered" evidence="1">
    <location>
        <begin position="343"/>
        <end position="385"/>
    </location>
</feature>
<proteinExistence type="predicted"/>
<evidence type="ECO:0000313" key="4">
    <source>
        <dbReference type="Proteomes" id="UP000319576"/>
    </source>
</evidence>
<gene>
    <name evidence="3" type="ORF">ETAA1_58590</name>
</gene>
<feature type="compositionally biased region" description="Low complexity" evidence="1">
    <location>
        <begin position="1134"/>
        <end position="1147"/>
    </location>
</feature>
<dbReference type="EMBL" id="CP036273">
    <property type="protein sequence ID" value="QDU23851.1"/>
    <property type="molecule type" value="Genomic_DNA"/>
</dbReference>
<dbReference type="KEGG" id="uli:ETAA1_58590"/>
<dbReference type="AlphaFoldDB" id="A0A517Y258"/>
<accession>A0A517Y258</accession>
<evidence type="ECO:0000256" key="1">
    <source>
        <dbReference type="SAM" id="MobiDB-lite"/>
    </source>
</evidence>
<organism evidence="3 4">
    <name type="scientific">Urbifossiella limnaea</name>
    <dbReference type="NCBI Taxonomy" id="2528023"/>
    <lineage>
        <taxon>Bacteria</taxon>
        <taxon>Pseudomonadati</taxon>
        <taxon>Planctomycetota</taxon>
        <taxon>Planctomycetia</taxon>
        <taxon>Gemmatales</taxon>
        <taxon>Gemmataceae</taxon>
        <taxon>Urbifossiella</taxon>
    </lineage>
</organism>
<dbReference type="RefSeq" id="WP_145244064.1">
    <property type="nucleotide sequence ID" value="NZ_CP036273.1"/>
</dbReference>
<evidence type="ECO:0000313" key="3">
    <source>
        <dbReference type="EMBL" id="QDU23851.1"/>
    </source>
</evidence>
<dbReference type="Proteomes" id="UP000319576">
    <property type="component" value="Chromosome"/>
</dbReference>
<dbReference type="Gene3D" id="2.60.120.380">
    <property type="match status" value="3"/>
</dbReference>
<dbReference type="Pfam" id="PF04151">
    <property type="entry name" value="PPC"/>
    <property type="match status" value="1"/>
</dbReference>
<evidence type="ECO:0000259" key="2">
    <source>
        <dbReference type="Pfam" id="PF04151"/>
    </source>
</evidence>
<name>A0A517Y258_9BACT</name>
<keyword evidence="4" id="KW-1185">Reference proteome</keyword>
<sequence length="1196" mass="122900">MTAPRRALALTQLEDRTTPATLGAFSVVPQLGSLVYEASGTGFVGTTVAADGFESGDLGPAWSTYSSDAQGRVRVTGSSGTAAGAFALVMDRTPSGANTLNEAVWHVETPGVASPLLRFSHAQFNDEFTSIGTTPFTGHRNADGIAVSNDGVTWYPIWSPPGQAAEAWVEYTLDVAARVGLAGGTLDPASYFVKFQQFDNFPVPTDGRGWDSIAVVGPGAADTTTFTVDPGQTLTIQVDGGAILQPDIRLTTGGATVATATAPAPGGIAELHTVRVPGRLADGTPGPVTYTLEVGGVTGNLGAYSVRVVLNAALEAEGSGGTRNDTPAGAQSLDPVFLQLNRAGTADPSGRQPQRAAVLGRTDVSPSSGLVAEAEPNEPTDLPPLPTADTFAQDVDAAEWVDGIDPFEGVPAAQLTIDGTSDGTFDYYRFTLPADGLMTATIFSDFVDVSDGAYGAAAYVFDDTGAVVGFWDDFGSATWGSFPAGTYTAAVGTWYSDGYTLPGLLGGEAPPAGGTYQLVLFAEGHAVTAGGSGVAIEAEPNHPVAGPVDLAAVAQDLDTETWVINTDPFVPDATLPHVVIAGTGDGTFDYYRFTVPAGGGLVNFGFNPDGIAALGRIFLYDAAGRVVATADEFLQFGPFFGTLPGGVYYLGVGTFGAATDPGFGALYGLPPEAGDVYRMYVSVEGHAAELPTPDLYALRLKKGESVAAAVTELAGGAVQVEIVGPGGAVLAAGSPDPTNVGAAIPAFTAPANGIYYVRVTGTPDAGYNLVVTRNVTLDLERNSSIATAQPLTGGQVAGRRWVLGAIDPTVVLDLADSGWYTAEGYHDPSNTNYITGRYTSFSPLEYRSFFVADLSEVDGEVLAAQLRIQNPNYNSPDPSETFSLFDVNTPVGVLTAGGFGLTGVFDDLGTGSAYGSATVSAAGTPGLVTVDLNAAGRAALQASAGGLFAMGGGLTTLRPDSISEFAFGGSGNGTRQIEITTRTSDFYQITADARAMLEIETATPGGGAGAFGNTFDPIVRLYDAAGNLVASNDNGGGDGRNAVLRYKVPAGAGGAYYVEVTSSPLTAVPTRGEYMLSVKGDREEHRDHDRRGDDHSDKGDREEHRDHDRRGDDHHSREYVLSVTGDRAGPPPGLATAAAAPGHAAPAKSLPPGRASAVGLVARGFAAPPPLQRGWSAPAAPADPFADPLGLGVWVG</sequence>
<protein>
    <recommendedName>
        <fullName evidence="2">Peptidase C-terminal archaeal/bacterial domain-containing protein</fullName>
    </recommendedName>
</protein>
<reference evidence="3 4" key="1">
    <citation type="submission" date="2019-02" db="EMBL/GenBank/DDBJ databases">
        <title>Deep-cultivation of Planctomycetes and their phenomic and genomic characterization uncovers novel biology.</title>
        <authorList>
            <person name="Wiegand S."/>
            <person name="Jogler M."/>
            <person name="Boedeker C."/>
            <person name="Pinto D."/>
            <person name="Vollmers J."/>
            <person name="Rivas-Marin E."/>
            <person name="Kohn T."/>
            <person name="Peeters S.H."/>
            <person name="Heuer A."/>
            <person name="Rast P."/>
            <person name="Oberbeckmann S."/>
            <person name="Bunk B."/>
            <person name="Jeske O."/>
            <person name="Meyerdierks A."/>
            <person name="Storesund J.E."/>
            <person name="Kallscheuer N."/>
            <person name="Luecker S."/>
            <person name="Lage O.M."/>
            <person name="Pohl T."/>
            <person name="Merkel B.J."/>
            <person name="Hornburger P."/>
            <person name="Mueller R.-W."/>
            <person name="Bruemmer F."/>
            <person name="Labrenz M."/>
            <person name="Spormann A.M."/>
            <person name="Op den Camp H."/>
            <person name="Overmann J."/>
            <person name="Amann R."/>
            <person name="Jetten M.S.M."/>
            <person name="Mascher T."/>
            <person name="Medema M.H."/>
            <person name="Devos D.P."/>
            <person name="Kaster A.-K."/>
            <person name="Ovreas L."/>
            <person name="Rohde M."/>
            <person name="Galperin M.Y."/>
            <person name="Jogler C."/>
        </authorList>
    </citation>
    <scope>NUCLEOTIDE SEQUENCE [LARGE SCALE GENOMIC DNA]</scope>
    <source>
        <strain evidence="3 4">ETA_A1</strain>
    </source>
</reference>
<feature type="compositionally biased region" description="Basic and acidic residues" evidence="1">
    <location>
        <begin position="1079"/>
        <end position="1118"/>
    </location>
</feature>
<feature type="domain" description="Peptidase C-terminal archaeal/bacterial" evidence="2">
    <location>
        <begin position="983"/>
        <end position="1062"/>
    </location>
</feature>
<feature type="region of interest" description="Disordered" evidence="1">
    <location>
        <begin position="1077"/>
        <end position="1151"/>
    </location>
</feature>
<dbReference type="InterPro" id="IPR007280">
    <property type="entry name" value="Peptidase_C_arc/bac"/>
</dbReference>